<dbReference type="PANTHER" id="PTHR30055">
    <property type="entry name" value="HTH-TYPE TRANSCRIPTIONAL REGULATOR RUTR"/>
    <property type="match status" value="1"/>
</dbReference>
<feature type="DNA-binding region" description="H-T-H motif" evidence="2">
    <location>
        <begin position="19"/>
        <end position="38"/>
    </location>
</feature>
<protein>
    <submittedName>
        <fullName evidence="4">Helix-turn-helix transcriptional regulator</fullName>
    </submittedName>
</protein>
<comment type="caution">
    <text evidence="4">The sequence shown here is derived from an EMBL/GenBank/DDBJ whole genome shotgun (WGS) entry which is preliminary data.</text>
</comment>
<sequence>MVESLRLFADRGYAATSVAEIEAAAGLSPGAGGLYRHFRSKEEVLASAIREHIERTSKQISDVLDKATVFEDRPLEIRLRMTCQAGLAKMREEQDLIRVLFRDLDQFPNLVAEMREGIVNPLYDGIATWLSTQPEFAGVDEDWPAIAAILGGAVVNYWLANESMYEPPSHIDEKRFVEGWARLGMGLLRTPVERTPVEGTPVEGTPVEGAPAT</sequence>
<accession>A0A5D3FNJ8</accession>
<keyword evidence="1 2" id="KW-0238">DNA-binding</keyword>
<dbReference type="Gene3D" id="1.10.357.10">
    <property type="entry name" value="Tetracycline Repressor, domain 2"/>
    <property type="match status" value="1"/>
</dbReference>
<reference evidence="4 5" key="1">
    <citation type="submission" date="2019-08" db="EMBL/GenBank/DDBJ databases">
        <title>Actinomadura sp. nov. CYP1-5 isolated from mountain soil.</title>
        <authorList>
            <person name="Songsumanus A."/>
            <person name="Kuncharoen N."/>
            <person name="Kudo T."/>
            <person name="Yuki M."/>
            <person name="Igarashi Y."/>
            <person name="Tanasupawat S."/>
        </authorList>
    </citation>
    <scope>NUCLEOTIDE SEQUENCE [LARGE SCALE GENOMIC DNA]</scope>
    <source>
        <strain evidence="4 5">CYP1-5</strain>
    </source>
</reference>
<feature type="domain" description="HTH tetR-type" evidence="3">
    <location>
        <begin position="1"/>
        <end position="56"/>
    </location>
</feature>
<evidence type="ECO:0000313" key="5">
    <source>
        <dbReference type="Proteomes" id="UP000323505"/>
    </source>
</evidence>
<dbReference type="InterPro" id="IPR001647">
    <property type="entry name" value="HTH_TetR"/>
</dbReference>
<name>A0A5D3FNJ8_9ACTN</name>
<dbReference type="GO" id="GO:0003700">
    <property type="term" value="F:DNA-binding transcription factor activity"/>
    <property type="evidence" value="ECO:0007669"/>
    <property type="project" value="TreeGrafter"/>
</dbReference>
<evidence type="ECO:0000313" key="4">
    <source>
        <dbReference type="EMBL" id="TYK49823.1"/>
    </source>
</evidence>
<dbReference type="GO" id="GO:0000976">
    <property type="term" value="F:transcription cis-regulatory region binding"/>
    <property type="evidence" value="ECO:0007669"/>
    <property type="project" value="TreeGrafter"/>
</dbReference>
<proteinExistence type="predicted"/>
<dbReference type="SUPFAM" id="SSF46689">
    <property type="entry name" value="Homeodomain-like"/>
    <property type="match status" value="1"/>
</dbReference>
<dbReference type="Proteomes" id="UP000323505">
    <property type="component" value="Unassembled WGS sequence"/>
</dbReference>
<dbReference type="PANTHER" id="PTHR30055:SF223">
    <property type="entry name" value="HTH-TYPE TRANSCRIPTIONAL REGULATOR UIDR"/>
    <property type="match status" value="1"/>
</dbReference>
<evidence type="ECO:0000256" key="2">
    <source>
        <dbReference type="PROSITE-ProRule" id="PRU00335"/>
    </source>
</evidence>
<evidence type="ECO:0000259" key="3">
    <source>
        <dbReference type="PROSITE" id="PS50977"/>
    </source>
</evidence>
<dbReference type="InterPro" id="IPR050109">
    <property type="entry name" value="HTH-type_TetR-like_transc_reg"/>
</dbReference>
<gene>
    <name evidence="4" type="ORF">FXF68_18425</name>
</gene>
<dbReference type="Pfam" id="PF00440">
    <property type="entry name" value="TetR_N"/>
    <property type="match status" value="1"/>
</dbReference>
<keyword evidence="5" id="KW-1185">Reference proteome</keyword>
<dbReference type="PROSITE" id="PS50977">
    <property type="entry name" value="HTH_TETR_2"/>
    <property type="match status" value="1"/>
</dbReference>
<dbReference type="InterPro" id="IPR009057">
    <property type="entry name" value="Homeodomain-like_sf"/>
</dbReference>
<dbReference type="EMBL" id="VSRQ01000003">
    <property type="protein sequence ID" value="TYK49823.1"/>
    <property type="molecule type" value="Genomic_DNA"/>
</dbReference>
<organism evidence="4 5">
    <name type="scientific">Actinomadura decatromicini</name>
    <dbReference type="NCBI Taxonomy" id="2604572"/>
    <lineage>
        <taxon>Bacteria</taxon>
        <taxon>Bacillati</taxon>
        <taxon>Actinomycetota</taxon>
        <taxon>Actinomycetes</taxon>
        <taxon>Streptosporangiales</taxon>
        <taxon>Thermomonosporaceae</taxon>
        <taxon>Actinomadura</taxon>
    </lineage>
</organism>
<evidence type="ECO:0000256" key="1">
    <source>
        <dbReference type="ARBA" id="ARBA00023125"/>
    </source>
</evidence>
<dbReference type="AlphaFoldDB" id="A0A5D3FNJ8"/>